<dbReference type="Gene3D" id="4.10.280.10">
    <property type="entry name" value="Helix-loop-helix DNA-binding domain"/>
    <property type="match status" value="1"/>
</dbReference>
<dbReference type="GO" id="GO:0005634">
    <property type="term" value="C:nucleus"/>
    <property type="evidence" value="ECO:0007669"/>
    <property type="project" value="UniProtKB-SubCell"/>
</dbReference>
<sequence length="143" mass="15924">MNRSLERLRNMLLQETQLGGTQRRVEKAEILEHTVLFLQNIAKGDSVRAVGGDGNRNPSFQDGISTCLQRAARFLGPEGKGLWVGAPLDASFTARVAPSDSESARAPRRPEGSLQPQRQHHRASKQSLSQILPILHTLWRPWP</sequence>
<feature type="compositionally biased region" description="Basic and acidic residues" evidence="6">
    <location>
        <begin position="102"/>
        <end position="111"/>
    </location>
</feature>
<evidence type="ECO:0000256" key="4">
    <source>
        <dbReference type="ARBA" id="ARBA00023163"/>
    </source>
</evidence>
<dbReference type="GO" id="GO:0046983">
    <property type="term" value="F:protein dimerization activity"/>
    <property type="evidence" value="ECO:0007669"/>
    <property type="project" value="InterPro"/>
</dbReference>
<evidence type="ECO:0000256" key="1">
    <source>
        <dbReference type="ARBA" id="ARBA00004123"/>
    </source>
</evidence>
<reference evidence="8" key="2">
    <citation type="submission" date="2025-09" db="UniProtKB">
        <authorList>
            <consortium name="Ensembl"/>
        </authorList>
    </citation>
    <scope>IDENTIFICATION</scope>
</reference>
<protein>
    <recommendedName>
        <fullName evidence="7">BHLH domain-containing protein</fullName>
    </recommendedName>
</protein>
<dbReference type="Proteomes" id="UP000261620">
    <property type="component" value="Unplaced"/>
</dbReference>
<keyword evidence="9" id="KW-1185">Reference proteome</keyword>
<dbReference type="AlphaFoldDB" id="A0A3Q3XHI9"/>
<evidence type="ECO:0000259" key="7">
    <source>
        <dbReference type="PROSITE" id="PS50888"/>
    </source>
</evidence>
<name>A0A3Q3XHI9_MOLML</name>
<evidence type="ECO:0000256" key="2">
    <source>
        <dbReference type="ARBA" id="ARBA00022491"/>
    </source>
</evidence>
<evidence type="ECO:0000256" key="6">
    <source>
        <dbReference type="SAM" id="MobiDB-lite"/>
    </source>
</evidence>
<dbReference type="InterPro" id="IPR050370">
    <property type="entry name" value="HES_HEY"/>
</dbReference>
<evidence type="ECO:0000256" key="5">
    <source>
        <dbReference type="ARBA" id="ARBA00023242"/>
    </source>
</evidence>
<accession>A0A3Q3XHI9</accession>
<feature type="region of interest" description="Disordered" evidence="6">
    <location>
        <begin position="95"/>
        <end position="127"/>
    </location>
</feature>
<dbReference type="OMA" id="MKILHEA"/>
<dbReference type="InterPro" id="IPR011598">
    <property type="entry name" value="bHLH_dom"/>
</dbReference>
<evidence type="ECO:0000256" key="3">
    <source>
        <dbReference type="ARBA" id="ARBA00023015"/>
    </source>
</evidence>
<reference evidence="8" key="1">
    <citation type="submission" date="2025-08" db="UniProtKB">
        <authorList>
            <consortium name="Ensembl"/>
        </authorList>
    </citation>
    <scope>IDENTIFICATION</scope>
</reference>
<feature type="domain" description="BHLH" evidence="7">
    <location>
        <begin position="1"/>
        <end position="41"/>
    </location>
</feature>
<evidence type="ECO:0000313" key="9">
    <source>
        <dbReference type="Proteomes" id="UP000261620"/>
    </source>
</evidence>
<dbReference type="PROSITE" id="PS50888">
    <property type="entry name" value="BHLH"/>
    <property type="match status" value="1"/>
</dbReference>
<keyword evidence="4" id="KW-0804">Transcription</keyword>
<keyword evidence="2" id="KW-0678">Repressor</keyword>
<keyword evidence="5" id="KW-0539">Nucleus</keyword>
<keyword evidence="3" id="KW-0805">Transcription regulation</keyword>
<dbReference type="Ensembl" id="ENSMMOT00000023028.1">
    <property type="protein sequence ID" value="ENSMMOP00000022656.1"/>
    <property type="gene ID" value="ENSMMOG00000017227.1"/>
</dbReference>
<evidence type="ECO:0000313" key="8">
    <source>
        <dbReference type="Ensembl" id="ENSMMOP00000022656.1"/>
    </source>
</evidence>
<dbReference type="InterPro" id="IPR036638">
    <property type="entry name" value="HLH_DNA-bd_sf"/>
</dbReference>
<dbReference type="Pfam" id="PF00010">
    <property type="entry name" value="HLH"/>
    <property type="match status" value="1"/>
</dbReference>
<dbReference type="PANTHER" id="PTHR10985">
    <property type="entry name" value="BASIC HELIX-LOOP-HELIX TRANSCRIPTION FACTOR, HES-RELATED"/>
    <property type="match status" value="1"/>
</dbReference>
<dbReference type="STRING" id="94237.ENSMMOP00000022656"/>
<organism evidence="8 9">
    <name type="scientific">Mola mola</name>
    <name type="common">Ocean sunfish</name>
    <name type="synonym">Tetraodon mola</name>
    <dbReference type="NCBI Taxonomy" id="94237"/>
    <lineage>
        <taxon>Eukaryota</taxon>
        <taxon>Metazoa</taxon>
        <taxon>Chordata</taxon>
        <taxon>Craniata</taxon>
        <taxon>Vertebrata</taxon>
        <taxon>Euteleostomi</taxon>
        <taxon>Actinopterygii</taxon>
        <taxon>Neopterygii</taxon>
        <taxon>Teleostei</taxon>
        <taxon>Neoteleostei</taxon>
        <taxon>Acanthomorphata</taxon>
        <taxon>Eupercaria</taxon>
        <taxon>Tetraodontiformes</taxon>
        <taxon>Molidae</taxon>
        <taxon>Mola</taxon>
    </lineage>
</organism>
<proteinExistence type="predicted"/>
<comment type="subcellular location">
    <subcellularLocation>
        <location evidence="1">Nucleus</location>
    </subcellularLocation>
</comment>